<name>A0AAV9S2Q8_9TELE</name>
<evidence type="ECO:0000313" key="3">
    <source>
        <dbReference type="Proteomes" id="UP001311232"/>
    </source>
</evidence>
<gene>
    <name evidence="2" type="ORF">CRENBAI_024836</name>
</gene>
<proteinExistence type="predicted"/>
<keyword evidence="1" id="KW-0812">Transmembrane</keyword>
<sequence>MRMKPNKLINLLGFPFSPQDWSFFGALQHHLPEKKRHNIGLDFKSADSPLLSLFALFASVYHLCSYGFILCLLSCVSLILLYLHCPAACGTVRTEKMSLDHVWHALGDTQVLIPPVLCVFVEQISFTVASLRGLSVNERALGVILDFTDEMASFLLENKKHFGFFHTSFLQLHFITADSPRSDPHPSSAFISAANVFF</sequence>
<accession>A0AAV9S2Q8</accession>
<evidence type="ECO:0000256" key="1">
    <source>
        <dbReference type="SAM" id="Phobius"/>
    </source>
</evidence>
<keyword evidence="1" id="KW-0472">Membrane</keyword>
<keyword evidence="1" id="KW-1133">Transmembrane helix</keyword>
<feature type="transmembrane region" description="Helical" evidence="1">
    <location>
        <begin position="50"/>
        <end position="83"/>
    </location>
</feature>
<dbReference type="EMBL" id="JAHHUM010000943">
    <property type="protein sequence ID" value="KAK5615600.1"/>
    <property type="molecule type" value="Genomic_DNA"/>
</dbReference>
<comment type="caution">
    <text evidence="2">The sequence shown here is derived from an EMBL/GenBank/DDBJ whole genome shotgun (WGS) entry which is preliminary data.</text>
</comment>
<evidence type="ECO:0000313" key="2">
    <source>
        <dbReference type="EMBL" id="KAK5615600.1"/>
    </source>
</evidence>
<keyword evidence="3" id="KW-1185">Reference proteome</keyword>
<reference evidence="2 3" key="1">
    <citation type="submission" date="2021-06" db="EMBL/GenBank/DDBJ databases">
        <authorList>
            <person name="Palmer J.M."/>
        </authorList>
    </citation>
    <scope>NUCLEOTIDE SEQUENCE [LARGE SCALE GENOMIC DNA]</scope>
    <source>
        <strain evidence="2 3">MEX-2019</strain>
        <tissue evidence="2">Muscle</tissue>
    </source>
</reference>
<protein>
    <submittedName>
        <fullName evidence="2">Uncharacterized protein</fullName>
    </submittedName>
</protein>
<dbReference type="Proteomes" id="UP001311232">
    <property type="component" value="Unassembled WGS sequence"/>
</dbReference>
<dbReference type="AlphaFoldDB" id="A0AAV9S2Q8"/>
<organism evidence="2 3">
    <name type="scientific">Crenichthys baileyi</name>
    <name type="common">White River springfish</name>
    <dbReference type="NCBI Taxonomy" id="28760"/>
    <lineage>
        <taxon>Eukaryota</taxon>
        <taxon>Metazoa</taxon>
        <taxon>Chordata</taxon>
        <taxon>Craniata</taxon>
        <taxon>Vertebrata</taxon>
        <taxon>Euteleostomi</taxon>
        <taxon>Actinopterygii</taxon>
        <taxon>Neopterygii</taxon>
        <taxon>Teleostei</taxon>
        <taxon>Neoteleostei</taxon>
        <taxon>Acanthomorphata</taxon>
        <taxon>Ovalentaria</taxon>
        <taxon>Atherinomorphae</taxon>
        <taxon>Cyprinodontiformes</taxon>
        <taxon>Goodeidae</taxon>
        <taxon>Crenichthys</taxon>
    </lineage>
</organism>